<accession>A0A5C6BG17</accession>
<gene>
    <name evidence="2" type="ORF">CA54_46250</name>
</gene>
<reference evidence="2 3" key="1">
    <citation type="submission" date="2019-02" db="EMBL/GenBank/DDBJ databases">
        <title>Deep-cultivation of Planctomycetes and their phenomic and genomic characterization uncovers novel biology.</title>
        <authorList>
            <person name="Wiegand S."/>
            <person name="Jogler M."/>
            <person name="Boedeker C."/>
            <person name="Pinto D."/>
            <person name="Vollmers J."/>
            <person name="Rivas-Marin E."/>
            <person name="Kohn T."/>
            <person name="Peeters S.H."/>
            <person name="Heuer A."/>
            <person name="Rast P."/>
            <person name="Oberbeckmann S."/>
            <person name="Bunk B."/>
            <person name="Jeske O."/>
            <person name="Meyerdierks A."/>
            <person name="Storesund J.E."/>
            <person name="Kallscheuer N."/>
            <person name="Luecker S."/>
            <person name="Lage O.M."/>
            <person name="Pohl T."/>
            <person name="Merkel B.J."/>
            <person name="Hornburger P."/>
            <person name="Mueller R.-W."/>
            <person name="Bruemmer F."/>
            <person name="Labrenz M."/>
            <person name="Spormann A.M."/>
            <person name="Op Den Camp H."/>
            <person name="Overmann J."/>
            <person name="Amann R."/>
            <person name="Jetten M.S.M."/>
            <person name="Mascher T."/>
            <person name="Medema M.H."/>
            <person name="Devos D.P."/>
            <person name="Kaster A.-K."/>
            <person name="Ovreas L."/>
            <person name="Rohde M."/>
            <person name="Galperin M.Y."/>
            <person name="Jogler C."/>
        </authorList>
    </citation>
    <scope>NUCLEOTIDE SEQUENCE [LARGE SCALE GENOMIC DNA]</scope>
    <source>
        <strain evidence="2 3">CA54</strain>
    </source>
</reference>
<keyword evidence="1" id="KW-1133">Transmembrane helix</keyword>
<keyword evidence="1" id="KW-0812">Transmembrane</keyword>
<dbReference type="Proteomes" id="UP000320735">
    <property type="component" value="Unassembled WGS sequence"/>
</dbReference>
<feature type="transmembrane region" description="Helical" evidence="1">
    <location>
        <begin position="33"/>
        <end position="56"/>
    </location>
</feature>
<comment type="caution">
    <text evidence="2">The sequence shown here is derived from an EMBL/GenBank/DDBJ whole genome shotgun (WGS) entry which is preliminary data.</text>
</comment>
<proteinExistence type="predicted"/>
<organism evidence="2 3">
    <name type="scientific">Symmachiella macrocystis</name>
    <dbReference type="NCBI Taxonomy" id="2527985"/>
    <lineage>
        <taxon>Bacteria</taxon>
        <taxon>Pseudomonadati</taxon>
        <taxon>Planctomycetota</taxon>
        <taxon>Planctomycetia</taxon>
        <taxon>Planctomycetales</taxon>
        <taxon>Planctomycetaceae</taxon>
        <taxon>Symmachiella</taxon>
    </lineage>
</organism>
<keyword evidence="1" id="KW-0472">Membrane</keyword>
<evidence type="ECO:0000256" key="1">
    <source>
        <dbReference type="SAM" id="Phobius"/>
    </source>
</evidence>
<dbReference type="AlphaFoldDB" id="A0A5C6BG17"/>
<evidence type="ECO:0000313" key="2">
    <source>
        <dbReference type="EMBL" id="TWU09384.1"/>
    </source>
</evidence>
<protein>
    <submittedName>
        <fullName evidence="2">Uncharacterized protein</fullName>
    </submittedName>
</protein>
<keyword evidence="3" id="KW-1185">Reference proteome</keyword>
<sequence length="68" mass="7615">MCGQTVKKSQFLHGCCDLDPNPGETMFDSPGKLLFLVAVCLVFVFFFGQIFNIDVFGSAIKYINKWTS</sequence>
<dbReference type="EMBL" id="SJPP01000002">
    <property type="protein sequence ID" value="TWU09384.1"/>
    <property type="molecule type" value="Genomic_DNA"/>
</dbReference>
<name>A0A5C6BG17_9PLAN</name>
<evidence type="ECO:0000313" key="3">
    <source>
        <dbReference type="Proteomes" id="UP000320735"/>
    </source>
</evidence>
<dbReference type="RefSeq" id="WP_146373084.1">
    <property type="nucleotide sequence ID" value="NZ_SJPP01000002.1"/>
</dbReference>